<dbReference type="PANTHER" id="PTHR33992">
    <property type="entry name" value="RIBONUCLEASE P PROTEIN COMPONENT"/>
    <property type="match status" value="1"/>
</dbReference>
<comment type="function">
    <text evidence="1 7">RNaseP catalyzes the removal of the 5'-leader sequence from pre-tRNA to produce the mature 5'-terminus. It can also cleave other RNA substrates such as 4.5S RNA. The protein component plays an auxiliary but essential role in vivo by binding to the 5'-leader sequence and broadening the substrate specificity of the ribozyme.</text>
</comment>
<dbReference type="PROSITE" id="PS00648">
    <property type="entry name" value="RIBONUCLEASE_P"/>
    <property type="match status" value="1"/>
</dbReference>
<keyword evidence="10" id="KW-1185">Reference proteome</keyword>
<dbReference type="InterPro" id="IPR000100">
    <property type="entry name" value="RNase_P"/>
</dbReference>
<dbReference type="EMBL" id="CP118224">
    <property type="protein sequence ID" value="WMC12476.1"/>
    <property type="molecule type" value="Genomic_DNA"/>
</dbReference>
<keyword evidence="3 7" id="KW-0540">Nuclease</keyword>
<dbReference type="HAMAP" id="MF_00227">
    <property type="entry name" value="RNase_P"/>
    <property type="match status" value="1"/>
</dbReference>
<gene>
    <name evidence="7 9" type="primary">rnpA</name>
    <name evidence="9" type="ORF">PU634_15620</name>
</gene>
<evidence type="ECO:0000256" key="5">
    <source>
        <dbReference type="ARBA" id="ARBA00022801"/>
    </source>
</evidence>
<keyword evidence="6 7" id="KW-0694">RNA-binding</keyword>
<dbReference type="AlphaFoldDB" id="A0AA50QDT8"/>
<evidence type="ECO:0000313" key="9">
    <source>
        <dbReference type="EMBL" id="WMC12476.1"/>
    </source>
</evidence>
<dbReference type="Gene3D" id="3.30.230.10">
    <property type="match status" value="1"/>
</dbReference>
<evidence type="ECO:0000256" key="8">
    <source>
        <dbReference type="NCBIfam" id="TIGR00188"/>
    </source>
</evidence>
<dbReference type="GO" id="GO:0000049">
    <property type="term" value="F:tRNA binding"/>
    <property type="evidence" value="ECO:0007669"/>
    <property type="project" value="UniProtKB-UniRule"/>
</dbReference>
<dbReference type="GO" id="GO:0042781">
    <property type="term" value="F:3'-tRNA processing endoribonuclease activity"/>
    <property type="evidence" value="ECO:0007669"/>
    <property type="project" value="TreeGrafter"/>
</dbReference>
<evidence type="ECO:0000256" key="6">
    <source>
        <dbReference type="ARBA" id="ARBA00022884"/>
    </source>
</evidence>
<evidence type="ECO:0000256" key="2">
    <source>
        <dbReference type="ARBA" id="ARBA00022694"/>
    </source>
</evidence>
<dbReference type="SUPFAM" id="SSF54211">
    <property type="entry name" value="Ribosomal protein S5 domain 2-like"/>
    <property type="match status" value="1"/>
</dbReference>
<dbReference type="InterPro" id="IPR014721">
    <property type="entry name" value="Ribsml_uS5_D2-typ_fold_subgr"/>
</dbReference>
<dbReference type="Pfam" id="PF00825">
    <property type="entry name" value="Ribonuclease_P"/>
    <property type="match status" value="1"/>
</dbReference>
<evidence type="ECO:0000256" key="3">
    <source>
        <dbReference type="ARBA" id="ARBA00022722"/>
    </source>
</evidence>
<dbReference type="Proteomes" id="UP001223802">
    <property type="component" value="Chromosome"/>
</dbReference>
<keyword evidence="5 7" id="KW-0378">Hydrolase</keyword>
<sequence>MMARHAFSRELRLLTPAQFKNVFDNPVRAASPHLTLLAKPNGLEHPRLGLAVPKKALKRAVWRNRVKRVARESFRLKQHKLPPVDIVVIAKKGIGDVPNDELFELLERLWRTLSRRCKDSA</sequence>
<dbReference type="GO" id="GO:0004526">
    <property type="term" value="F:ribonuclease P activity"/>
    <property type="evidence" value="ECO:0007669"/>
    <property type="project" value="UniProtKB-UniRule"/>
</dbReference>
<evidence type="ECO:0000256" key="4">
    <source>
        <dbReference type="ARBA" id="ARBA00022759"/>
    </source>
</evidence>
<organism evidence="9 10">
    <name type="scientific">Oceanimonas pelagia</name>
    <dbReference type="NCBI Taxonomy" id="3028314"/>
    <lineage>
        <taxon>Bacteria</taxon>
        <taxon>Pseudomonadati</taxon>
        <taxon>Pseudomonadota</taxon>
        <taxon>Gammaproteobacteria</taxon>
        <taxon>Aeromonadales</taxon>
        <taxon>Aeromonadaceae</taxon>
        <taxon>Oceanimonas</taxon>
    </lineage>
</organism>
<evidence type="ECO:0000256" key="1">
    <source>
        <dbReference type="ARBA" id="ARBA00002663"/>
    </source>
</evidence>
<dbReference type="PANTHER" id="PTHR33992:SF1">
    <property type="entry name" value="RIBONUCLEASE P PROTEIN COMPONENT"/>
    <property type="match status" value="1"/>
</dbReference>
<comment type="similarity">
    <text evidence="7">Belongs to the RnpA family.</text>
</comment>
<dbReference type="GO" id="GO:0001682">
    <property type="term" value="P:tRNA 5'-leader removal"/>
    <property type="evidence" value="ECO:0007669"/>
    <property type="project" value="UniProtKB-UniRule"/>
</dbReference>
<comment type="catalytic activity">
    <reaction evidence="7">
        <text>Endonucleolytic cleavage of RNA, removing 5'-extranucleotides from tRNA precursor.</text>
        <dbReference type="EC" id="3.1.26.5"/>
    </reaction>
</comment>
<name>A0AA50QDT8_9GAMM</name>
<dbReference type="InterPro" id="IPR020568">
    <property type="entry name" value="Ribosomal_Su5_D2-typ_SF"/>
</dbReference>
<protein>
    <recommendedName>
        <fullName evidence="7 8">Ribonuclease P protein component</fullName>
        <shortName evidence="7">RNase P protein</shortName>
        <shortName evidence="7">RNaseP protein</shortName>
        <ecNumber evidence="7 8">3.1.26.5</ecNumber>
    </recommendedName>
    <alternativeName>
        <fullName evidence="7">Protein C5</fullName>
    </alternativeName>
</protein>
<accession>A0AA50QDT8</accession>
<proteinExistence type="inferred from homology"/>
<dbReference type="InterPro" id="IPR020539">
    <property type="entry name" value="RNase_P_CS"/>
</dbReference>
<dbReference type="NCBIfam" id="TIGR00188">
    <property type="entry name" value="rnpA"/>
    <property type="match status" value="1"/>
</dbReference>
<reference evidence="9 10" key="1">
    <citation type="submission" date="2023-02" db="EMBL/GenBank/DDBJ databases">
        <title>Complete genome sequence of a novel bacterium Oceanimonas sp. NTOU-MSR1 isolated from marine coast sediment.</title>
        <authorList>
            <person name="Yang H.-T."/>
            <person name="Chen Y.-L."/>
            <person name="Ho Y.-N."/>
        </authorList>
    </citation>
    <scope>NUCLEOTIDE SEQUENCE [LARGE SCALE GENOMIC DNA]</scope>
    <source>
        <strain evidence="9 10">NTOU-MSR1</strain>
    </source>
</reference>
<dbReference type="EC" id="3.1.26.5" evidence="7 8"/>
<dbReference type="KEGG" id="ope:PU634_15620"/>
<dbReference type="GO" id="GO:0030677">
    <property type="term" value="C:ribonuclease P complex"/>
    <property type="evidence" value="ECO:0007669"/>
    <property type="project" value="TreeGrafter"/>
</dbReference>
<evidence type="ECO:0000256" key="7">
    <source>
        <dbReference type="HAMAP-Rule" id="MF_00227"/>
    </source>
</evidence>
<comment type="subunit">
    <text evidence="7">Consists of a catalytic RNA component (M1 or rnpB) and a protein subunit.</text>
</comment>
<keyword evidence="4 7" id="KW-0255">Endonuclease</keyword>
<evidence type="ECO:0000313" key="10">
    <source>
        <dbReference type="Proteomes" id="UP001223802"/>
    </source>
</evidence>
<keyword evidence="2 7" id="KW-0819">tRNA processing</keyword>